<feature type="compositionally biased region" description="Acidic residues" evidence="1">
    <location>
        <begin position="14"/>
        <end position="25"/>
    </location>
</feature>
<evidence type="ECO:0000313" key="2">
    <source>
        <dbReference type="EnsemblPlants" id="Kaladp0844s0024.1.v1.1.CDS.1"/>
    </source>
</evidence>
<organism evidence="2 3">
    <name type="scientific">Kalanchoe fedtschenkoi</name>
    <name type="common">Lavender scallops</name>
    <name type="synonym">South American air plant</name>
    <dbReference type="NCBI Taxonomy" id="63787"/>
    <lineage>
        <taxon>Eukaryota</taxon>
        <taxon>Viridiplantae</taxon>
        <taxon>Streptophyta</taxon>
        <taxon>Embryophyta</taxon>
        <taxon>Tracheophyta</taxon>
        <taxon>Spermatophyta</taxon>
        <taxon>Magnoliopsida</taxon>
        <taxon>eudicotyledons</taxon>
        <taxon>Gunneridae</taxon>
        <taxon>Pentapetalae</taxon>
        <taxon>Saxifragales</taxon>
        <taxon>Crassulaceae</taxon>
        <taxon>Kalanchoe</taxon>
    </lineage>
</organism>
<dbReference type="Proteomes" id="UP000594263">
    <property type="component" value="Unplaced"/>
</dbReference>
<evidence type="ECO:0000313" key="3">
    <source>
        <dbReference type="Proteomes" id="UP000594263"/>
    </source>
</evidence>
<accession>A0A7N0VGT7</accession>
<sequence>MAYLKALDKTSLDQAEEPSSADDQNDCGVHELCTLLPSNSGSHLRCYPTSRQRLLTAETDQFKLKWSVDNFVGVCVGIPS</sequence>
<dbReference type="Gramene" id="Kaladp0844s0024.1.v1.1">
    <property type="protein sequence ID" value="Kaladp0844s0024.1.v1.1.CDS.1"/>
    <property type="gene ID" value="Kaladp0844s0024.v1.1"/>
</dbReference>
<dbReference type="EnsemblPlants" id="Kaladp0844s0024.1.v1.1">
    <property type="protein sequence ID" value="Kaladp0844s0024.1.v1.1.CDS.1"/>
    <property type="gene ID" value="Kaladp0844s0024.v1.1"/>
</dbReference>
<keyword evidence="3" id="KW-1185">Reference proteome</keyword>
<reference evidence="2" key="1">
    <citation type="submission" date="2021-01" db="UniProtKB">
        <authorList>
            <consortium name="EnsemblPlants"/>
        </authorList>
    </citation>
    <scope>IDENTIFICATION</scope>
</reference>
<dbReference type="AlphaFoldDB" id="A0A7N0VGT7"/>
<proteinExistence type="predicted"/>
<name>A0A7N0VGT7_KALFE</name>
<feature type="region of interest" description="Disordered" evidence="1">
    <location>
        <begin position="1"/>
        <end position="25"/>
    </location>
</feature>
<protein>
    <submittedName>
        <fullName evidence="2">Uncharacterized protein</fullName>
    </submittedName>
</protein>
<feature type="compositionally biased region" description="Basic and acidic residues" evidence="1">
    <location>
        <begin position="1"/>
        <end position="11"/>
    </location>
</feature>
<evidence type="ECO:0000256" key="1">
    <source>
        <dbReference type="SAM" id="MobiDB-lite"/>
    </source>
</evidence>